<evidence type="ECO:0000256" key="3">
    <source>
        <dbReference type="SAM" id="MobiDB-lite"/>
    </source>
</evidence>
<dbReference type="PANTHER" id="PTHR15398:SF4">
    <property type="entry name" value="BROMODOMAIN-CONTAINING PROTEIN 8 ISOFORM X1"/>
    <property type="match status" value="1"/>
</dbReference>
<reference evidence="5 6" key="1">
    <citation type="submission" date="2019-02" db="EMBL/GenBank/DDBJ databases">
        <title>Genome sequencing of the rare red list fungi Antrodiella citrinella (Flaviporus citrinellus).</title>
        <authorList>
            <person name="Buettner E."/>
            <person name="Kellner H."/>
        </authorList>
    </citation>
    <scope>NUCLEOTIDE SEQUENCE [LARGE SCALE GENOMIC DNA]</scope>
    <source>
        <strain evidence="5 6">DSM 108506</strain>
    </source>
</reference>
<dbReference type="CDD" id="cd04369">
    <property type="entry name" value="Bromodomain"/>
    <property type="match status" value="1"/>
</dbReference>
<feature type="compositionally biased region" description="Acidic residues" evidence="3">
    <location>
        <begin position="301"/>
        <end position="311"/>
    </location>
</feature>
<keyword evidence="1 2" id="KW-0103">Bromodomain</keyword>
<feature type="compositionally biased region" description="Basic and acidic residues" evidence="3">
    <location>
        <begin position="78"/>
        <end position="100"/>
    </location>
</feature>
<feature type="region of interest" description="Disordered" evidence="3">
    <location>
        <begin position="290"/>
        <end position="450"/>
    </location>
</feature>
<feature type="region of interest" description="Disordered" evidence="3">
    <location>
        <begin position="67"/>
        <end position="274"/>
    </location>
</feature>
<feature type="compositionally biased region" description="Acidic residues" evidence="3">
    <location>
        <begin position="350"/>
        <end position="374"/>
    </location>
</feature>
<dbReference type="PANTHER" id="PTHR15398">
    <property type="entry name" value="BROMODOMAIN-CONTAINING PROTEIN 8"/>
    <property type="match status" value="1"/>
</dbReference>
<dbReference type="Pfam" id="PF00439">
    <property type="entry name" value="Bromodomain"/>
    <property type="match status" value="1"/>
</dbReference>
<dbReference type="InterPro" id="IPR001487">
    <property type="entry name" value="Bromodomain"/>
</dbReference>
<feature type="compositionally biased region" description="Basic and acidic residues" evidence="3">
    <location>
        <begin position="375"/>
        <end position="407"/>
    </location>
</feature>
<organism evidence="5 6">
    <name type="scientific">Antrodiella citrinella</name>
    <dbReference type="NCBI Taxonomy" id="2447956"/>
    <lineage>
        <taxon>Eukaryota</taxon>
        <taxon>Fungi</taxon>
        <taxon>Dikarya</taxon>
        <taxon>Basidiomycota</taxon>
        <taxon>Agaricomycotina</taxon>
        <taxon>Agaricomycetes</taxon>
        <taxon>Polyporales</taxon>
        <taxon>Steccherinaceae</taxon>
        <taxon>Antrodiella</taxon>
    </lineage>
</organism>
<dbReference type="InterPro" id="IPR036427">
    <property type="entry name" value="Bromodomain-like_sf"/>
</dbReference>
<comment type="caution">
    <text evidence="5">The sequence shown here is derived from an EMBL/GenBank/DDBJ whole genome shotgun (WGS) entry which is preliminary data.</text>
</comment>
<dbReference type="GO" id="GO:0035267">
    <property type="term" value="C:NuA4 histone acetyltransferase complex"/>
    <property type="evidence" value="ECO:0007669"/>
    <property type="project" value="TreeGrafter"/>
</dbReference>
<feature type="compositionally biased region" description="Basic and acidic residues" evidence="3">
    <location>
        <begin position="312"/>
        <end position="330"/>
    </location>
</feature>
<dbReference type="GO" id="GO:0006325">
    <property type="term" value="P:chromatin organization"/>
    <property type="evidence" value="ECO:0007669"/>
    <property type="project" value="UniProtKB-ARBA"/>
</dbReference>
<evidence type="ECO:0000256" key="2">
    <source>
        <dbReference type="PROSITE-ProRule" id="PRU00035"/>
    </source>
</evidence>
<evidence type="ECO:0000313" key="6">
    <source>
        <dbReference type="Proteomes" id="UP000308730"/>
    </source>
</evidence>
<feature type="compositionally biased region" description="Acidic residues" evidence="3">
    <location>
        <begin position="141"/>
        <end position="153"/>
    </location>
</feature>
<proteinExistence type="predicted"/>
<dbReference type="SMART" id="SM00297">
    <property type="entry name" value="BROMO"/>
    <property type="match status" value="1"/>
</dbReference>
<feature type="domain" description="Bromo" evidence="4">
    <location>
        <begin position="468"/>
        <end position="538"/>
    </location>
</feature>
<protein>
    <recommendedName>
        <fullName evidence="4">Bromo domain-containing protein</fullName>
    </recommendedName>
</protein>
<feature type="compositionally biased region" description="Acidic residues" evidence="3">
    <location>
        <begin position="258"/>
        <end position="271"/>
    </location>
</feature>
<sequence>MSGLQLMNGDEKRHSGGHKILATGHYSARIIELKTSIAAEEEKFKTLVSELDDIRAGKWDDRIMHDLGLKPLPEEPPADAHEEAHQETVGEEHEAAHEEAVEAQLVAAEPPTEEPAYVHPEEPDEVVEETPPAEEAQKPEEEIEVAVEVVTEETDSKPQSKLLDYESSPIEEPEEIAPMEVETDEAAVEGAVVPDVDEEEEIIHTPPEDTEIPSSVPAEPSPAPVDEPIEEAVAEPPMTAETEETEEPIPVTPPPQTTDDENLEPDTEDVTMEPSEVAEVVDEAIEEEIEVDVVEHPEPTIEVEPEPVAEDETVHIEVEDAAPEDSKSEPELSVELETVDDSLVPPPSEEVTETVEVEVEVEAEAEPEQAEEEEAAKLPESRSEGKRKLSDAGSDGQRERKRPREESEPMAEDDPGTPSSSSVASHPLSRTHAGPNTRSRRKSQVPIETPAVSKRFQNVIGMLHSTISQHRYGNIFHNPIKKTEAPDYHDIVKRPMDLKTIKARVKDGVISNSLEFQRDVYLMFANAMMYNRPGSEIYNMAEEMMLESEVHINTFRQTEGFHRG</sequence>
<feature type="compositionally biased region" description="Low complexity" evidence="3">
    <location>
        <begin position="419"/>
        <end position="428"/>
    </location>
</feature>
<evidence type="ECO:0000259" key="4">
    <source>
        <dbReference type="PROSITE" id="PS50014"/>
    </source>
</evidence>
<dbReference type="AlphaFoldDB" id="A0A4S4MRX5"/>
<accession>A0A4S4MRX5</accession>
<name>A0A4S4MRX5_9APHY</name>
<dbReference type="Gene3D" id="1.20.920.10">
    <property type="entry name" value="Bromodomain-like"/>
    <property type="match status" value="1"/>
</dbReference>
<dbReference type="Proteomes" id="UP000308730">
    <property type="component" value="Unassembled WGS sequence"/>
</dbReference>
<dbReference type="PRINTS" id="PR00503">
    <property type="entry name" value="BROMODOMAIN"/>
</dbReference>
<dbReference type="EMBL" id="SGPM01000148">
    <property type="protein sequence ID" value="THH28946.1"/>
    <property type="molecule type" value="Genomic_DNA"/>
</dbReference>
<gene>
    <name evidence="5" type="ORF">EUX98_g5233</name>
</gene>
<keyword evidence="6" id="KW-1185">Reference proteome</keyword>
<dbReference type="OrthoDB" id="1742084at2759"/>
<evidence type="ECO:0000313" key="5">
    <source>
        <dbReference type="EMBL" id="THH28946.1"/>
    </source>
</evidence>
<feature type="compositionally biased region" description="Acidic residues" evidence="3">
    <location>
        <begin position="122"/>
        <end position="132"/>
    </location>
</feature>
<feature type="compositionally biased region" description="Acidic residues" evidence="3">
    <location>
        <begin position="169"/>
        <end position="187"/>
    </location>
</feature>
<dbReference type="PROSITE" id="PS50014">
    <property type="entry name" value="BROMODOMAIN_2"/>
    <property type="match status" value="1"/>
</dbReference>
<dbReference type="SUPFAM" id="SSF47370">
    <property type="entry name" value="Bromodomain"/>
    <property type="match status" value="1"/>
</dbReference>
<evidence type="ECO:0000256" key="1">
    <source>
        <dbReference type="ARBA" id="ARBA00023117"/>
    </source>
</evidence>